<name>A0A6A6GXT8_VIRVR</name>
<feature type="compositionally biased region" description="Polar residues" evidence="1">
    <location>
        <begin position="298"/>
        <end position="307"/>
    </location>
</feature>
<reference evidence="2" key="1">
    <citation type="journal article" date="2020" name="Stud. Mycol.">
        <title>101 Dothideomycetes genomes: a test case for predicting lifestyles and emergence of pathogens.</title>
        <authorList>
            <person name="Haridas S."/>
            <person name="Albert R."/>
            <person name="Binder M."/>
            <person name="Bloem J."/>
            <person name="Labutti K."/>
            <person name="Salamov A."/>
            <person name="Andreopoulos B."/>
            <person name="Baker S."/>
            <person name="Barry K."/>
            <person name="Bills G."/>
            <person name="Bluhm B."/>
            <person name="Cannon C."/>
            <person name="Castanera R."/>
            <person name="Culley D."/>
            <person name="Daum C."/>
            <person name="Ezra D."/>
            <person name="Gonzalez J."/>
            <person name="Henrissat B."/>
            <person name="Kuo A."/>
            <person name="Liang C."/>
            <person name="Lipzen A."/>
            <person name="Lutzoni F."/>
            <person name="Magnuson J."/>
            <person name="Mondo S."/>
            <person name="Nolan M."/>
            <person name="Ohm R."/>
            <person name="Pangilinan J."/>
            <person name="Park H.-J."/>
            <person name="Ramirez L."/>
            <person name="Alfaro M."/>
            <person name="Sun H."/>
            <person name="Tritt A."/>
            <person name="Yoshinaga Y."/>
            <person name="Zwiers L.-H."/>
            <person name="Turgeon B."/>
            <person name="Goodwin S."/>
            <person name="Spatafora J."/>
            <person name="Crous P."/>
            <person name="Grigoriev I."/>
        </authorList>
    </citation>
    <scope>NUCLEOTIDE SEQUENCE</scope>
    <source>
        <strain evidence="2">Tuck. ex Michener</strain>
    </source>
</reference>
<feature type="compositionally biased region" description="Polar residues" evidence="1">
    <location>
        <begin position="210"/>
        <end position="228"/>
    </location>
</feature>
<evidence type="ECO:0000313" key="2">
    <source>
        <dbReference type="EMBL" id="KAF2230429.1"/>
    </source>
</evidence>
<feature type="compositionally biased region" description="Basic and acidic residues" evidence="1">
    <location>
        <begin position="40"/>
        <end position="52"/>
    </location>
</feature>
<feature type="compositionally biased region" description="Low complexity" evidence="1">
    <location>
        <begin position="156"/>
        <end position="177"/>
    </location>
</feature>
<dbReference type="AlphaFoldDB" id="A0A6A6GXT8"/>
<sequence length="354" mass="36648">MSGVRDRVSNRLHPEGRNGEKGSWRAEYKGVNQVAGLVGRGKETSGDRERGLSHQSQPLSTLKDPTSFGAPPRHIATTGESSVSDYSPPSLPAPQHGVLSSSDTQSDNTQPPPVPKRLSERSPAAQSAVSQAPFRADTTGLSTSQLPKPPVRRPDSSAPSLPLRSSPTTSSASGPSPQSRPKPNLPPRLPPRQNSNPLSTAASPPPTYDQALQQSPKRTEPSSATNGGLNEGAIDRLGRAGVAVPGLNIGGRGTNVPAVTSNDSIASAQSPASIPSPRGVQSHVGELQQRFGRMGINQERNTTNSQNAGGGAVIAKKPPPPPPRKKPTLGDKEGEQSGDGAPPPIPLASKPSIG</sequence>
<accession>A0A6A6GXT8</accession>
<feature type="compositionally biased region" description="Polar residues" evidence="1">
    <location>
        <begin position="53"/>
        <end position="64"/>
    </location>
</feature>
<gene>
    <name evidence="2" type="ORF">EV356DRAFT_536365</name>
</gene>
<protein>
    <submittedName>
        <fullName evidence="2">Uncharacterized protein</fullName>
    </submittedName>
</protein>
<organism evidence="2 3">
    <name type="scientific">Viridothelium virens</name>
    <name type="common">Speckled blister lichen</name>
    <name type="synonym">Trypethelium virens</name>
    <dbReference type="NCBI Taxonomy" id="1048519"/>
    <lineage>
        <taxon>Eukaryota</taxon>
        <taxon>Fungi</taxon>
        <taxon>Dikarya</taxon>
        <taxon>Ascomycota</taxon>
        <taxon>Pezizomycotina</taxon>
        <taxon>Dothideomycetes</taxon>
        <taxon>Dothideomycetes incertae sedis</taxon>
        <taxon>Trypetheliales</taxon>
        <taxon>Trypetheliaceae</taxon>
        <taxon>Viridothelium</taxon>
    </lineage>
</organism>
<feature type="compositionally biased region" description="Polar residues" evidence="1">
    <location>
        <begin position="78"/>
        <end position="87"/>
    </location>
</feature>
<evidence type="ECO:0000313" key="3">
    <source>
        <dbReference type="Proteomes" id="UP000800092"/>
    </source>
</evidence>
<evidence type="ECO:0000256" key="1">
    <source>
        <dbReference type="SAM" id="MobiDB-lite"/>
    </source>
</evidence>
<feature type="compositionally biased region" description="Low complexity" evidence="1">
    <location>
        <begin position="122"/>
        <end position="133"/>
    </location>
</feature>
<dbReference type="EMBL" id="ML991841">
    <property type="protein sequence ID" value="KAF2230429.1"/>
    <property type="molecule type" value="Genomic_DNA"/>
</dbReference>
<feature type="compositionally biased region" description="Low complexity" evidence="1">
    <location>
        <begin position="264"/>
        <end position="277"/>
    </location>
</feature>
<keyword evidence="3" id="KW-1185">Reference proteome</keyword>
<dbReference type="OrthoDB" id="3357271at2759"/>
<feature type="region of interest" description="Disordered" evidence="1">
    <location>
        <begin position="1"/>
        <end position="354"/>
    </location>
</feature>
<proteinExistence type="predicted"/>
<feature type="compositionally biased region" description="Basic and acidic residues" evidence="1">
    <location>
        <begin position="1"/>
        <end position="28"/>
    </location>
</feature>
<feature type="compositionally biased region" description="Pro residues" evidence="1">
    <location>
        <begin position="178"/>
        <end position="190"/>
    </location>
</feature>
<feature type="compositionally biased region" description="Polar residues" evidence="1">
    <location>
        <begin position="98"/>
        <end position="109"/>
    </location>
</feature>
<dbReference type="Proteomes" id="UP000800092">
    <property type="component" value="Unassembled WGS sequence"/>
</dbReference>